<dbReference type="Proteomes" id="UP000661077">
    <property type="component" value="Unassembled WGS sequence"/>
</dbReference>
<dbReference type="InterPro" id="IPR020841">
    <property type="entry name" value="PKS_Beta-ketoAc_synthase_dom"/>
</dbReference>
<evidence type="ECO:0000256" key="6">
    <source>
        <dbReference type="ARBA" id="ARBA00022553"/>
    </source>
</evidence>
<keyword evidence="7" id="KW-0808">Transferase</keyword>
<comment type="pathway">
    <text evidence="3">Lipid metabolism; fatty acid biosynthesis.</text>
</comment>
<dbReference type="InterPro" id="IPR001753">
    <property type="entry name" value="Enoyl-CoA_hydra/iso"/>
</dbReference>
<dbReference type="Pfam" id="PF02801">
    <property type="entry name" value="Ketoacyl-synt_C"/>
    <property type="match status" value="2"/>
</dbReference>
<dbReference type="PROSITE" id="PS00012">
    <property type="entry name" value="PHOSPHOPANTETHEINE"/>
    <property type="match status" value="1"/>
</dbReference>
<name>A0ABS1WUD2_9GAMM</name>
<feature type="domain" description="Ketosynthase family 3 (KS3)" evidence="11">
    <location>
        <begin position="1"/>
        <end position="247"/>
    </location>
</feature>
<dbReference type="EMBL" id="JAEVLS010000002">
    <property type="protein sequence ID" value="MBM0104579.1"/>
    <property type="molecule type" value="Genomic_DNA"/>
</dbReference>
<dbReference type="InterPro" id="IPR018201">
    <property type="entry name" value="Ketoacyl_synth_AS"/>
</dbReference>
<reference evidence="13 14" key="1">
    <citation type="journal article" date="2021" name="Int. J. Syst. Evol. Microbiol.">
        <title>Steroidobacter gossypii sp. nov., isolated from soil of cotton cropping field.</title>
        <authorList>
            <person name="Huang R."/>
            <person name="Yang S."/>
            <person name="Zhen C."/>
            <person name="Liu W."/>
        </authorList>
    </citation>
    <scope>NUCLEOTIDE SEQUENCE [LARGE SCALE GENOMIC DNA]</scope>
    <source>
        <strain evidence="13 14">S1-65</strain>
    </source>
</reference>
<keyword evidence="4" id="KW-0596">Phosphopantetheine</keyword>
<feature type="domain" description="Carrier" evidence="10">
    <location>
        <begin position="1509"/>
        <end position="1583"/>
    </location>
</feature>
<dbReference type="Gene3D" id="3.40.47.10">
    <property type="match status" value="2"/>
</dbReference>
<dbReference type="PANTHER" id="PTHR43775">
    <property type="entry name" value="FATTY ACID SYNTHASE"/>
    <property type="match status" value="1"/>
</dbReference>
<evidence type="ECO:0000256" key="5">
    <source>
        <dbReference type="ARBA" id="ARBA00022490"/>
    </source>
</evidence>
<dbReference type="Gene3D" id="1.10.1200.10">
    <property type="entry name" value="ACP-like"/>
    <property type="match status" value="1"/>
</dbReference>
<gene>
    <name evidence="13" type="ORF">JM946_07460</name>
</gene>
<dbReference type="PROSITE" id="PS50075">
    <property type="entry name" value="CARRIER"/>
    <property type="match status" value="1"/>
</dbReference>
<evidence type="ECO:0000256" key="9">
    <source>
        <dbReference type="PROSITE-ProRule" id="PRU01363"/>
    </source>
</evidence>
<dbReference type="SUPFAM" id="SSF47336">
    <property type="entry name" value="ACP-like"/>
    <property type="match status" value="1"/>
</dbReference>
<feature type="domain" description="Ketosynthase family 3 (KS3)" evidence="11">
    <location>
        <begin position="1646"/>
        <end position="2069"/>
    </location>
</feature>
<dbReference type="InterPro" id="IPR050091">
    <property type="entry name" value="PKS_NRPS_Biosynth_Enz"/>
</dbReference>
<evidence type="ECO:0000259" key="10">
    <source>
        <dbReference type="PROSITE" id="PS50075"/>
    </source>
</evidence>
<dbReference type="Pfam" id="PF14765">
    <property type="entry name" value="PS-DH"/>
    <property type="match status" value="1"/>
</dbReference>
<dbReference type="InterPro" id="IPR020806">
    <property type="entry name" value="PKS_PP-bd"/>
</dbReference>
<dbReference type="SUPFAM" id="SSF52096">
    <property type="entry name" value="ClpP/crotonase"/>
    <property type="match status" value="3"/>
</dbReference>
<dbReference type="CDD" id="cd00833">
    <property type="entry name" value="PKS"/>
    <property type="match status" value="2"/>
</dbReference>
<dbReference type="Gene3D" id="6.20.390.20">
    <property type="match status" value="1"/>
</dbReference>
<comment type="caution">
    <text evidence="9">Lacks conserved residue(s) required for the propagation of feature annotation.</text>
</comment>
<dbReference type="Gene3D" id="3.90.226.10">
    <property type="entry name" value="2-enoyl-CoA Hydratase, Chain A, domain 1"/>
    <property type="match status" value="3"/>
</dbReference>
<dbReference type="SMART" id="SM00826">
    <property type="entry name" value="PKS_DH"/>
    <property type="match status" value="1"/>
</dbReference>
<evidence type="ECO:0000259" key="11">
    <source>
        <dbReference type="PROSITE" id="PS52004"/>
    </source>
</evidence>
<dbReference type="Pfam" id="PF00378">
    <property type="entry name" value="ECH_1"/>
    <property type="match status" value="2"/>
</dbReference>
<dbReference type="CDD" id="cd06558">
    <property type="entry name" value="crotonase-like"/>
    <property type="match status" value="2"/>
</dbReference>
<dbReference type="InterPro" id="IPR036736">
    <property type="entry name" value="ACP-like_sf"/>
</dbReference>
<evidence type="ECO:0000313" key="13">
    <source>
        <dbReference type="EMBL" id="MBM0104579.1"/>
    </source>
</evidence>
<keyword evidence="5" id="KW-0963">Cytoplasm</keyword>
<dbReference type="InterPro" id="IPR006162">
    <property type="entry name" value="Ppantetheine_attach_site"/>
</dbReference>
<feature type="domain" description="PKS/mFAS DH" evidence="12">
    <location>
        <begin position="436"/>
        <end position="721"/>
    </location>
</feature>
<dbReference type="InterPro" id="IPR020807">
    <property type="entry name" value="PKS_DH"/>
</dbReference>
<comment type="caution">
    <text evidence="13">The sequence shown here is derived from an EMBL/GenBank/DDBJ whole genome shotgun (WGS) entry which is preliminary data.</text>
</comment>
<protein>
    <submittedName>
        <fullName evidence="13">Polyketide synthase dehydratase domain-containing protein</fullName>
    </submittedName>
</protein>
<sequence>QDLRTGGTDLAIAGGVNLSIHPGKYSMLSAGQFISSAGHCQSFGEGGDGYIPGEGVGAVILKRLSDAERDGDAIYAIIRGSALNHGGKTNGYTVPNPQAQAAVIGQALRDAGISARQVSYIEAHGTGTKLGDPIEIAALSKAFQQYTGDTQFCLLGSAKSNIGHCESAAGIAGLTKVVLQLRHRQIVPSLHSQRLNPNIDFERSPFIVNQQLRDWEAPVVDGKPVARIAGLSSFGAGGANAHLLVEEYTAPLKHESVQESAPCVVLLSARTLTQLQQKSRDLKAFIDNDPNIDLLSLAYTTQIGREAMDERVGILVSSREQLLERLALFAASASEDDGALADDMFYAQIKRHRDAMALFSADEDLQASVDGWFRAGKWSRLVDVWTKGLEIDWRRLYASSVPRRLHLPTYPFARERYWREDADERTDAIVVPLSGHSLLQQNISKPGQQRYRSLLGVDGQRYRGIELFGNPILSRGVLIEAARAALEDALPSFERSSALELHDVRLASPVETLEHVPVEISVLLPGQGRRPAPEDVAFEITSQSAEPVVLCQGLARECADEPAHVLDVASLLRRASPMLGDKNAVASACQSLGLEIAPLYQAVTSVHQATDGLLLTFESSDASRAAFADFVVQPAVLDGALIAAQWLRRPVGDGLYLPASIATLRCNVASQQPQYAWIQLSNAQPRNDAFSVDVTICDADGNVCASFGQLTLVAAKLQPAAEIDAPIAEPSEPTIHTPDRAFAALDKPTAIDLTTPEEIDALAVSSTLHKPALALAARADARDLDEGVSIVLDERGAGIFTLRLQRNEGRFDERLIGELEQALKRARDLPTIKALVIESDDQRLPSADQDVLASEAARALWHTLASFPYPTVAVLSKAASGAGFWIACVCDFVVAVDDQSYGLETADGWSLTQAWQRDWLDARFGEPFAALLAMNTSNLLGRELRDAGWGARVVAQAQVDGVVQELCQGLGEKTQSALRLLKQHMAMEFEARVAELSSAESSRAISAPRESVLQATSAPSCVESVRSDNNQVHLRLRSRNGTGTAAALLELRVALEACSGASAVLLSSELNEFLPEDAARHSQTLQQLVFAVLQLNAPIIAVLDRNATNAGFLLALACDAAVYSEGGRYGGLALRDHRDHLALLDEVTRQRLGVWASVWTLTGMMSGACELRQRLPMLEVCSADAVMDKAQQLADTLSAVSRDLFRRKTALVARIRQREQPYVEQATADALPTQEMRLALTSSVVRASVDADGVVLVHLEDRDAKNMFSDALIAGLQEVFEHVRQSLSYKAVVLVGYDTYFASGGTRDGLKAIHAGKVRFTDLDVFQLAMRCPLPVVAAMQGHGIGAGWTLGLFADCMVFSEESRYVSPYMNFGFTPGAGATGVLPLKLGLDLARDSLFTGREMLGSEIQQRNPLLTVVPRAQVLSDAMAIARSLSRHDRNDLLAWKAASTAHRLAAWEALFAREVAMHEATLVGQTDTLARIEQRFSPSASAPAKAEVSLSSASSQRVDVLPTIRRLLAEELRLGESDIEARTPFVDLGLDSISGVTWIRKINAEFGLAIEATKIYSHPNLQQLSRYIGELSQAHANIPGPSHIEPKAEVAVERVPTPVAIKKAGATFVGWEKLASWRDDSSVAASTSHSTPAQAPAIAVIGMAGRFPMAKDLERFWDNIANGKNCISEVPPSRWNMDALFVDGRAVLGQSSSKWMGVLEGHDQFDPLFFGLSPIEAEAMDPQQRLFLQCCWHGMENAGYTAERLSGSKCGVFVGCAHGDYNLLSREQQISALGFTGGAPSILAARVAYFLNLQGPCISIDTACSSSLVAIATACDSLITGASDVAFAGGVYVMANADMFLKTSHAGMLSPDGRCYTFDQRANGFVPGEGVGIVLLKRLADAERDGDRILAVVRGWGVNQDGKTNGITAPNADSQQRLIKDVYSRFSIDPRQIQLIEAHGTGTKLGDPIEIEALKSAFSAATQDRNYCAVGSVKTNIGHCLTAAGISGFIKLLLAIRHRQLPPSINFETPNEHLGLDNSPFYVNTALREWETPVEVPRQAAISSFGFSGTNAHIVLTEYTPPVSQAATSVVAPHAGFVIPISARTPEQLLQKARDLRDFMQAQRGLSLAELSSSLQLNRDPMEERLCFVAHDVPQAIDDLSIYIDAAAAGKPLPVQLFAANIKQGRESIRLFSEDDDVRTLVIDKCIAEGGMSRLCELWVKGLVLDWRKLYGSHRPSSISLPLYPFAAESYWVTPTVPSIDAVSVRGSELPRKFHPLLHEKVADIADQGYRQDASADDSLMDGDKKIRLMHLPTYAFARMRCWFSSKESLRSSDSARVVPLPTPHRRLGKGLDSIAELFTELEQGKVTTGEVVKRVKSLA</sequence>
<accession>A0ABS1WUD2</accession>
<evidence type="ECO:0000256" key="2">
    <source>
        <dbReference type="ARBA" id="ARBA00004792"/>
    </source>
</evidence>
<feature type="region of interest" description="N-terminal hotdog fold" evidence="9">
    <location>
        <begin position="436"/>
        <end position="562"/>
    </location>
</feature>
<dbReference type="PANTHER" id="PTHR43775:SF37">
    <property type="entry name" value="SI:DKEY-61P9.11"/>
    <property type="match status" value="1"/>
</dbReference>
<dbReference type="InterPro" id="IPR009081">
    <property type="entry name" value="PP-bd_ACP"/>
</dbReference>
<evidence type="ECO:0000256" key="8">
    <source>
        <dbReference type="ARBA" id="ARBA00022737"/>
    </source>
</evidence>
<dbReference type="Gene3D" id="1.10.1240.100">
    <property type="match status" value="2"/>
</dbReference>
<comment type="subcellular location">
    <subcellularLocation>
        <location evidence="1">Cytoplasm</location>
    </subcellularLocation>
</comment>
<dbReference type="InterPro" id="IPR014030">
    <property type="entry name" value="Ketoacyl_synth_N"/>
</dbReference>
<dbReference type="InterPro" id="IPR042104">
    <property type="entry name" value="PKS_dehydratase_sf"/>
</dbReference>
<dbReference type="NCBIfam" id="NF005496">
    <property type="entry name" value="PRK07110.1"/>
    <property type="match status" value="1"/>
</dbReference>
<dbReference type="SMART" id="SM00823">
    <property type="entry name" value="PKS_PP"/>
    <property type="match status" value="1"/>
</dbReference>
<dbReference type="PROSITE" id="PS52004">
    <property type="entry name" value="KS3_2"/>
    <property type="match status" value="2"/>
</dbReference>
<evidence type="ECO:0000256" key="3">
    <source>
        <dbReference type="ARBA" id="ARBA00005194"/>
    </source>
</evidence>
<dbReference type="InterPro" id="IPR032821">
    <property type="entry name" value="PKS_assoc"/>
</dbReference>
<organism evidence="13 14">
    <name type="scientific">Steroidobacter gossypii</name>
    <dbReference type="NCBI Taxonomy" id="2805490"/>
    <lineage>
        <taxon>Bacteria</taxon>
        <taxon>Pseudomonadati</taxon>
        <taxon>Pseudomonadota</taxon>
        <taxon>Gammaproteobacteria</taxon>
        <taxon>Steroidobacterales</taxon>
        <taxon>Steroidobacteraceae</taxon>
        <taxon>Steroidobacter</taxon>
    </lineage>
</organism>
<dbReference type="SMART" id="SM00825">
    <property type="entry name" value="PKS_KS"/>
    <property type="match status" value="2"/>
</dbReference>
<dbReference type="InterPro" id="IPR054514">
    <property type="entry name" value="RhiE-like_linker"/>
</dbReference>
<dbReference type="Pfam" id="PF22336">
    <property type="entry name" value="RhiE-like_linker"/>
    <property type="match status" value="1"/>
</dbReference>
<feature type="region of interest" description="C-terminal hotdog fold" evidence="9">
    <location>
        <begin position="576"/>
        <end position="721"/>
    </location>
</feature>
<keyword evidence="14" id="KW-1185">Reference proteome</keyword>
<dbReference type="InterPro" id="IPR049900">
    <property type="entry name" value="PKS_mFAS_DH"/>
</dbReference>
<dbReference type="Pfam" id="PF16197">
    <property type="entry name" value="KAsynt_C_assoc"/>
    <property type="match status" value="1"/>
</dbReference>
<dbReference type="Pfam" id="PF00109">
    <property type="entry name" value="ketoacyl-synt"/>
    <property type="match status" value="2"/>
</dbReference>
<dbReference type="PROSITE" id="PS00606">
    <property type="entry name" value="KS3_1"/>
    <property type="match status" value="1"/>
</dbReference>
<comment type="pathway">
    <text evidence="2">Antibiotic biosynthesis.</text>
</comment>
<keyword evidence="8" id="KW-0677">Repeat</keyword>
<evidence type="ECO:0000256" key="4">
    <source>
        <dbReference type="ARBA" id="ARBA00022450"/>
    </source>
</evidence>
<dbReference type="Pfam" id="PF00550">
    <property type="entry name" value="PP-binding"/>
    <property type="match status" value="1"/>
</dbReference>
<dbReference type="InterPro" id="IPR049551">
    <property type="entry name" value="PKS_DH_C"/>
</dbReference>
<dbReference type="SUPFAM" id="SSF53901">
    <property type="entry name" value="Thiolase-like"/>
    <property type="match status" value="2"/>
</dbReference>
<dbReference type="InterPro" id="IPR014031">
    <property type="entry name" value="Ketoacyl_synth_C"/>
</dbReference>
<evidence type="ECO:0000256" key="1">
    <source>
        <dbReference type="ARBA" id="ARBA00004496"/>
    </source>
</evidence>
<evidence type="ECO:0000259" key="12">
    <source>
        <dbReference type="PROSITE" id="PS52019"/>
    </source>
</evidence>
<feature type="non-terminal residue" evidence="13">
    <location>
        <position position="1"/>
    </location>
</feature>
<dbReference type="PROSITE" id="PS52019">
    <property type="entry name" value="PKS_MFAS_DH"/>
    <property type="match status" value="1"/>
</dbReference>
<dbReference type="InterPro" id="IPR029045">
    <property type="entry name" value="ClpP/crotonase-like_dom_sf"/>
</dbReference>
<dbReference type="InterPro" id="IPR016039">
    <property type="entry name" value="Thiolase-like"/>
</dbReference>
<evidence type="ECO:0000313" key="14">
    <source>
        <dbReference type="Proteomes" id="UP000661077"/>
    </source>
</evidence>
<dbReference type="SMART" id="SM01294">
    <property type="entry name" value="PKS_PP_betabranch"/>
    <property type="match status" value="1"/>
</dbReference>
<proteinExistence type="predicted"/>
<dbReference type="Gene3D" id="3.10.129.110">
    <property type="entry name" value="Polyketide synthase dehydratase"/>
    <property type="match status" value="1"/>
</dbReference>
<evidence type="ECO:0000256" key="7">
    <source>
        <dbReference type="ARBA" id="ARBA00022679"/>
    </source>
</evidence>
<keyword evidence="6" id="KW-0597">Phosphoprotein</keyword>